<proteinExistence type="predicted"/>
<evidence type="ECO:0000313" key="3">
    <source>
        <dbReference type="Proteomes" id="UP000232101"/>
    </source>
</evidence>
<protein>
    <submittedName>
        <fullName evidence="2">GNAT family N-acetyltransferase</fullName>
    </submittedName>
</protein>
<dbReference type="RefSeq" id="WP_100546217.1">
    <property type="nucleotide sequence ID" value="NZ_CP158849.1"/>
</dbReference>
<keyword evidence="2" id="KW-0808">Transferase</keyword>
<evidence type="ECO:0000259" key="1">
    <source>
        <dbReference type="Pfam" id="PF13480"/>
    </source>
</evidence>
<dbReference type="Pfam" id="PF13480">
    <property type="entry name" value="Acetyltransf_6"/>
    <property type="match status" value="1"/>
</dbReference>
<gene>
    <name evidence="2" type="ORF">CWD94_30035</name>
</gene>
<dbReference type="Gene3D" id="3.40.630.30">
    <property type="match status" value="1"/>
</dbReference>
<organism evidence="2 3">
    <name type="scientific">Lysinibacillus xylanilyticus</name>
    <dbReference type="NCBI Taxonomy" id="582475"/>
    <lineage>
        <taxon>Bacteria</taxon>
        <taxon>Bacillati</taxon>
        <taxon>Bacillota</taxon>
        <taxon>Bacilli</taxon>
        <taxon>Bacillales</taxon>
        <taxon>Bacillaceae</taxon>
        <taxon>Lysinibacillus</taxon>
    </lineage>
</organism>
<accession>A0A2M9PW78</accession>
<dbReference type="InterPro" id="IPR038740">
    <property type="entry name" value="BioF2-like_GNAT_dom"/>
</dbReference>
<dbReference type="AlphaFoldDB" id="A0A2M9PW78"/>
<feature type="domain" description="BioF2-like acetyltransferase" evidence="1">
    <location>
        <begin position="172"/>
        <end position="313"/>
    </location>
</feature>
<dbReference type="SUPFAM" id="SSF55729">
    <property type="entry name" value="Acyl-CoA N-acyltransferases (Nat)"/>
    <property type="match status" value="1"/>
</dbReference>
<reference evidence="2 3" key="1">
    <citation type="submission" date="2017-11" db="EMBL/GenBank/DDBJ databases">
        <title>Bacterial isolate from king chilli rhizosphere.</title>
        <authorList>
            <person name="Takhelmayum P."/>
            <person name="Sarangthem I."/>
        </authorList>
    </citation>
    <scope>NUCLEOTIDE SEQUENCE [LARGE SCALE GENOMIC DNA]</scope>
    <source>
        <strain evidence="3">t26</strain>
    </source>
</reference>
<comment type="caution">
    <text evidence="2">The sequence shown here is derived from an EMBL/GenBank/DDBJ whole genome shotgun (WGS) entry which is preliminary data.</text>
</comment>
<name>A0A2M9PW78_9BACI</name>
<dbReference type="EMBL" id="PHQY01000764">
    <property type="protein sequence ID" value="PJO40073.1"/>
    <property type="molecule type" value="Genomic_DNA"/>
</dbReference>
<dbReference type="InterPro" id="IPR016181">
    <property type="entry name" value="Acyl_CoA_acyltransferase"/>
</dbReference>
<dbReference type="Proteomes" id="UP000232101">
    <property type="component" value="Unassembled WGS sequence"/>
</dbReference>
<sequence length="565" mass="68176">MLSYRLVTTMEELESYKSTWSEILEREKNNNPFIEFEWVSTWWTTLGVNDNVEIYIVEHEGMAVAFFPFVRSNRFGGIHHFSFIGQGFATYMEVIAVKQWKEPSIEYLLKELSRKYERFILELHGLLESKNTSQILEKYAIEHRVPHSIFRAVTPYIDFHSIKLEDFLHKYRKKFKSIQRREKKLKALGYVTFQAVHRERIAGMFDLFERRWQKKIDKSRFTEQQTRRFFECLTKEKCNALRVEVDSLQFEGYWIGFTIDICCRDRNFCQAMGHDPDFNMFGPGRLIERENMLKAHASNYRFYDFGSGYEPYKFEWYTHIDFSRRFVMSTKGKRERILRLIMILRDRLKGQLTNNHQLVKLKRDRLGELRYFLKNARLKDWFHSFKKGINRLIAVHIFDIYVSEKDQGQNSSSFNEMFIQDVMAYRGRANYFSNYQKGYRIFRNSTKEIAFLRHDQLIYEEKIGFTHKLPSDVSYIKENNCQLSDIVAKVQEEGRAVCISVHWYEGKRRRKLVQLGFKKVERIKIFQLFNKKKVYRKENNWLKYLQSQGKNIDHLWQLVLLPMFT</sequence>
<evidence type="ECO:0000313" key="2">
    <source>
        <dbReference type="EMBL" id="PJO40073.1"/>
    </source>
</evidence>
<dbReference type="GO" id="GO:0016740">
    <property type="term" value="F:transferase activity"/>
    <property type="evidence" value="ECO:0007669"/>
    <property type="project" value="UniProtKB-KW"/>
</dbReference>